<name>A0A0G1W857_9BACT</name>
<dbReference type="SUPFAM" id="SSF50939">
    <property type="entry name" value="Sialidases"/>
    <property type="match status" value="1"/>
</dbReference>
<dbReference type="Proteomes" id="UP000034224">
    <property type="component" value="Unassembled WGS sequence"/>
</dbReference>
<reference evidence="2 3" key="1">
    <citation type="journal article" date="2015" name="Nature">
        <title>rRNA introns, odd ribosomes, and small enigmatic genomes across a large radiation of phyla.</title>
        <authorList>
            <person name="Brown C.T."/>
            <person name="Hug L.A."/>
            <person name="Thomas B.C."/>
            <person name="Sharon I."/>
            <person name="Castelle C.J."/>
            <person name="Singh A."/>
            <person name="Wilkins M.J."/>
            <person name="Williams K.H."/>
            <person name="Banfield J.F."/>
        </authorList>
    </citation>
    <scope>NUCLEOTIDE SEQUENCE [LARGE SCALE GENOMIC DNA]</scope>
</reference>
<protein>
    <submittedName>
        <fullName evidence="2">Uncharacterized protein</fullName>
    </submittedName>
</protein>
<dbReference type="InterPro" id="IPR036278">
    <property type="entry name" value="Sialidase_sf"/>
</dbReference>
<evidence type="ECO:0000313" key="3">
    <source>
        <dbReference type="Proteomes" id="UP000034224"/>
    </source>
</evidence>
<evidence type="ECO:0000313" key="2">
    <source>
        <dbReference type="EMBL" id="KKW14785.1"/>
    </source>
</evidence>
<feature type="region of interest" description="Disordered" evidence="1">
    <location>
        <begin position="1386"/>
        <end position="1445"/>
    </location>
</feature>
<dbReference type="EMBL" id="LCQK01000003">
    <property type="protein sequence ID" value="KKW14785.1"/>
    <property type="molecule type" value="Genomic_DNA"/>
</dbReference>
<comment type="caution">
    <text evidence="2">The sequence shown here is derived from an EMBL/GenBank/DDBJ whole genome shotgun (WGS) entry which is preliminary data.</text>
</comment>
<organism evidence="2 3">
    <name type="scientific">Candidatus Jorgensenbacteria bacterium GW2011_GWB1_50_10</name>
    <dbReference type="NCBI Taxonomy" id="1618665"/>
    <lineage>
        <taxon>Bacteria</taxon>
        <taxon>Candidatus Joergenseniibacteriota</taxon>
    </lineage>
</organism>
<accession>A0A0G1W857</accession>
<feature type="compositionally biased region" description="Gly residues" evidence="1">
    <location>
        <begin position="1418"/>
        <end position="1445"/>
    </location>
</feature>
<sequence length="1504" mass="150918">LLFAKSTDGGSSWTTSTIDAVAATGAHSSIAAPTGTSTIYVSYCGQGACSGLGGILNFAKSTNGGVSWTTSTIDSGTGLTGFYTSITAPSGTSTIYVSYQDGVLTDLRFAKSTSGGEPASFAAGEDTPITGLDKDTTKRLRLEVSNEGTASLAAQYRLEYATGTGGPWTQVGPAADWVMADSTYLTDAASTTNVAGGLFDENITFLAGQVKDTGSETASITLGTTNFTELEYSIAATSTAPDGQTYYFRVTNAGATTNFVYQVYASATLAATANITIAGTCKQYDRTTNCSNGLAVKAASGGTLLGQSTTTASGAWTIFDIPKPSSGAVITAFLDGVAASGRGAAVTKYDGSGNISGLEIYEKHLTIGSTGDNPTVTNADLSSYDNSSSTDADVFFDVDADNNLILDANSNFTDEVFLIKSGNNTYRPDSTGAGKRIYTHHFRNNGTTTADGVIWRVGGDWFSNGTYTQGTSTIEMASSSAVLDTGGTLYNLTASSSASITASSSLTVSNILDAEGTLNINSGKTVTAPGTITLNGTISGAGTLVIPDTSSGPGTTGTLSSIVRYSGPTANIASSTLDARTYGGLVEIYVPGRTAYLSTGSYNFNGGLNIISDGAGASSLNAAQSNPTVNISGAALDFAGAVPSGTILSGTGTWSASTSVDFTAGTYTAASGNTFVLNGSGQTLTANSNSFSNLNLTPSGGTLTLADSNTVSGNLSLGGAGTVSAGATTLTMTGTSATLTGGGKTLNNLTVDSGGTVTLDNSDLTVGGTLNIAGGTLSLASGRTLTHSGSTLTLGGTISGIGKLIYQSGTAFPSGGTISSVLRFDSTNNDQTMGARTYGGAVELYNGEGTNRAVTMAAGVQTLSSHLTLFAAGGGNITLDAATNNPTVGVTGNTAYSGAGGGSEIVSASSTWTNSGDLTISGGTFTAPSSTLSIGGNYTNNNGTFTHNSGTILLNGSSQQTLAGTLSGSSAFNKLQINNNSGGEATPSVIIGATTTATTFVATTTSSTIRFNASSTYTFTNFTINGQNTTNRILLRSSASPANWLLNVAEAGSQSVSYVDVKDSDASGGNEVSAGDGTSVNSGGNSNWAFTVTAPGVTSTAADVFEINAASTTIADVTVTSGGGSPGGRITATNNIRLRIPDSFPAVFDSSTTTITCVGGDACGKISLTGVTYESSTKIAVIDVVTSFANGENVVISGLRFANFSAVKASTTVHRARVDGAADASDDATDSQVKAIKGKLVEEDHGQSQLADNKFDIEGGSITNTELFRYRLTPTGENMNMATTTISLSAVGFDSGNITSAALFNDTNGDGDVDGGEPQLGNNCSATISGEGGTITCGGTSTVTGATNVILRASISSIDEGDSLTFSLAPADVVGVKGATTVENITVSGSSNSKNHGKPVKLRGGGSAFGGAPPEVGSQGGGTPGGGDSGAPGGGDQGGGDQGGGGGGAPLLFCNLFPGNPFCKPFEIKKEEADVSHNASGFFSDLQERLNTLEDQLKTFFRRP</sequence>
<feature type="non-terminal residue" evidence="2">
    <location>
        <position position="1"/>
    </location>
</feature>
<gene>
    <name evidence="2" type="ORF">UY55_C0003G0001</name>
</gene>
<evidence type="ECO:0000256" key="1">
    <source>
        <dbReference type="SAM" id="MobiDB-lite"/>
    </source>
</evidence>
<proteinExistence type="predicted"/>
<dbReference type="PATRIC" id="fig|1618665.3.peg.525"/>
<dbReference type="STRING" id="1618665.UY55_C0003G0001"/>